<dbReference type="STRING" id="1346286.SAMN05444362_11954"/>
<dbReference type="PANTHER" id="PTHR43024:SF1">
    <property type="entry name" value="UDP-N-ACETYLMURAMOYL-TRIPEPTIDE--D-ALANYL-D-ALANINE LIGASE"/>
    <property type="match status" value="1"/>
</dbReference>
<keyword evidence="7 8" id="KW-0413">Isomerase</keyword>
<dbReference type="RefSeq" id="WP_062178652.1">
    <property type="nucleotide sequence ID" value="NZ_BBXL01000005.1"/>
</dbReference>
<feature type="binding site" evidence="8 10">
    <location>
        <position position="592"/>
    </location>
    <ligand>
        <name>substrate</name>
    </ligand>
</feature>
<dbReference type="EC" id="5.1.1.1" evidence="8"/>
<dbReference type="SUPFAM" id="SSF50621">
    <property type="entry name" value="Alanine racemase C-terminal domain-like"/>
    <property type="match status" value="1"/>
</dbReference>
<dbReference type="FunFam" id="3.20.20.10:FF:000002">
    <property type="entry name" value="Alanine racemase"/>
    <property type="match status" value="1"/>
</dbReference>
<dbReference type="InterPro" id="IPR001608">
    <property type="entry name" value="Ala_racemase_N"/>
</dbReference>
<evidence type="ECO:0000256" key="9">
    <source>
        <dbReference type="PIRSR" id="PIRSR600821-50"/>
    </source>
</evidence>
<dbReference type="SUPFAM" id="SSF51419">
    <property type="entry name" value="PLP-binding barrel"/>
    <property type="match status" value="1"/>
</dbReference>
<reference evidence="13" key="1">
    <citation type="submission" date="2016-11" db="EMBL/GenBank/DDBJ databases">
        <authorList>
            <person name="Varghese N."/>
            <person name="Submissions S."/>
        </authorList>
    </citation>
    <scope>NUCLEOTIDE SEQUENCE [LARGE SCALE GENOMIC DNA]</scope>
    <source>
        <strain evidence="13">DSM 27370</strain>
    </source>
</reference>
<evidence type="ECO:0000256" key="4">
    <source>
        <dbReference type="ARBA" id="ARBA00022741"/>
    </source>
</evidence>
<evidence type="ECO:0000256" key="1">
    <source>
        <dbReference type="ARBA" id="ARBA00000316"/>
    </source>
</evidence>
<dbReference type="AlphaFoldDB" id="A0A1M5IF85"/>
<dbReference type="Gene3D" id="3.40.1190.10">
    <property type="entry name" value="Mur-like, catalytic domain"/>
    <property type="match status" value="1"/>
</dbReference>
<dbReference type="SUPFAM" id="SSF53623">
    <property type="entry name" value="MurD-like peptide ligases, catalytic domain"/>
    <property type="match status" value="1"/>
</dbReference>
<dbReference type="Gene3D" id="2.40.37.10">
    <property type="entry name" value="Lyase, Ornithine Decarboxylase, Chain A, domain 1"/>
    <property type="match status" value="1"/>
</dbReference>
<dbReference type="Pfam" id="PF00842">
    <property type="entry name" value="Ala_racemase_C"/>
    <property type="match status" value="1"/>
</dbReference>
<evidence type="ECO:0000256" key="10">
    <source>
        <dbReference type="PIRSR" id="PIRSR600821-52"/>
    </source>
</evidence>
<dbReference type="UniPathway" id="UPA00042">
    <property type="reaction ID" value="UER00497"/>
</dbReference>
<proteinExistence type="inferred from homology"/>
<dbReference type="CDD" id="cd00430">
    <property type="entry name" value="PLPDE_III_AR"/>
    <property type="match status" value="1"/>
</dbReference>
<evidence type="ECO:0000256" key="3">
    <source>
        <dbReference type="ARBA" id="ARBA00022598"/>
    </source>
</evidence>
<dbReference type="InterPro" id="IPR009006">
    <property type="entry name" value="Ala_racemase/Decarboxylase_C"/>
</dbReference>
<keyword evidence="13" id="KW-1185">Reference proteome</keyword>
<dbReference type="Proteomes" id="UP000184480">
    <property type="component" value="Unassembled WGS sequence"/>
</dbReference>
<accession>A0A1M5IF85</accession>
<keyword evidence="6 8" id="KW-0663">Pyridoxal phosphate</keyword>
<dbReference type="Gene3D" id="3.20.20.10">
    <property type="entry name" value="Alanine racemase"/>
    <property type="match status" value="1"/>
</dbReference>
<dbReference type="Pfam" id="PF08245">
    <property type="entry name" value="Mur_ligase_M"/>
    <property type="match status" value="1"/>
</dbReference>
<dbReference type="GO" id="GO:0005524">
    <property type="term" value="F:ATP binding"/>
    <property type="evidence" value="ECO:0007669"/>
    <property type="project" value="UniProtKB-KW"/>
</dbReference>
<evidence type="ECO:0000256" key="7">
    <source>
        <dbReference type="ARBA" id="ARBA00023235"/>
    </source>
</evidence>
<dbReference type="SMART" id="SM01005">
    <property type="entry name" value="Ala_racemase_C"/>
    <property type="match status" value="1"/>
</dbReference>
<comment type="pathway">
    <text evidence="8">Amino-acid biosynthesis; D-alanine biosynthesis; D-alanine from L-alanine: step 1/1.</text>
</comment>
<protein>
    <recommendedName>
        <fullName evidence="8">Alanine racemase</fullName>
        <ecNumber evidence="8">5.1.1.1</ecNumber>
    </recommendedName>
</protein>
<keyword evidence="3" id="KW-0436">Ligase</keyword>
<dbReference type="PANTHER" id="PTHR43024">
    <property type="entry name" value="UDP-N-ACETYLMURAMOYL-TRIPEPTIDE--D-ALANYL-D-ALANINE LIGASE"/>
    <property type="match status" value="1"/>
</dbReference>
<dbReference type="GO" id="GO:0008784">
    <property type="term" value="F:alanine racemase activity"/>
    <property type="evidence" value="ECO:0007669"/>
    <property type="project" value="UniProtKB-UniRule"/>
</dbReference>
<feature type="domain" description="Alanine racemase C-terminal" evidence="11">
    <location>
        <begin position="697"/>
        <end position="821"/>
    </location>
</feature>
<evidence type="ECO:0000256" key="8">
    <source>
        <dbReference type="HAMAP-Rule" id="MF_01201"/>
    </source>
</evidence>
<dbReference type="InterPro" id="IPR036615">
    <property type="entry name" value="Mur_ligase_C_dom_sf"/>
</dbReference>
<feature type="binding site" evidence="8 10">
    <location>
        <position position="767"/>
    </location>
    <ligand>
        <name>substrate</name>
    </ligand>
</feature>
<dbReference type="GO" id="GO:0030170">
    <property type="term" value="F:pyridoxal phosphate binding"/>
    <property type="evidence" value="ECO:0007669"/>
    <property type="project" value="UniProtKB-UniRule"/>
</dbReference>
<dbReference type="Gene3D" id="3.40.1390.10">
    <property type="entry name" value="MurE/MurF, N-terminal domain"/>
    <property type="match status" value="1"/>
</dbReference>
<dbReference type="InterPro" id="IPR000821">
    <property type="entry name" value="Ala_racemase"/>
</dbReference>
<dbReference type="InterPro" id="IPR036565">
    <property type="entry name" value="Mur-like_cat_sf"/>
</dbReference>
<dbReference type="GO" id="GO:0030632">
    <property type="term" value="P:D-alanine biosynthetic process"/>
    <property type="evidence" value="ECO:0007669"/>
    <property type="project" value="UniProtKB-UniRule"/>
</dbReference>
<feature type="active site" description="Proton acceptor; specific for L-alanine" evidence="8">
    <location>
        <position position="718"/>
    </location>
</feature>
<dbReference type="Pfam" id="PF01168">
    <property type="entry name" value="Ala_racemase_N"/>
    <property type="match status" value="1"/>
</dbReference>
<dbReference type="PRINTS" id="PR00992">
    <property type="entry name" value="ALARACEMASE"/>
</dbReference>
<dbReference type="InterPro" id="IPR013221">
    <property type="entry name" value="Mur_ligase_cen"/>
</dbReference>
<dbReference type="InterPro" id="IPR029066">
    <property type="entry name" value="PLP-binding_barrel"/>
</dbReference>
<keyword evidence="4" id="KW-0547">Nucleotide-binding</keyword>
<name>A0A1M5IF85_9BACT</name>
<dbReference type="NCBIfam" id="TIGR00492">
    <property type="entry name" value="alr"/>
    <property type="match status" value="1"/>
</dbReference>
<dbReference type="InterPro" id="IPR011079">
    <property type="entry name" value="Ala_racemase_C"/>
</dbReference>
<organism evidence="12 13">
    <name type="scientific">Dysgonomonas macrotermitis</name>
    <dbReference type="NCBI Taxonomy" id="1346286"/>
    <lineage>
        <taxon>Bacteria</taxon>
        <taxon>Pseudomonadati</taxon>
        <taxon>Bacteroidota</taxon>
        <taxon>Bacteroidia</taxon>
        <taxon>Bacteroidales</taxon>
        <taxon>Dysgonomonadaceae</taxon>
        <taxon>Dysgonomonas</taxon>
    </lineage>
</organism>
<dbReference type="InterPro" id="IPR051046">
    <property type="entry name" value="MurCDEF_CellWall_CoF430Synth"/>
</dbReference>
<dbReference type="NCBIfam" id="NF008897">
    <property type="entry name" value="PRK11930.1"/>
    <property type="match status" value="1"/>
</dbReference>
<dbReference type="InterPro" id="IPR035911">
    <property type="entry name" value="MurE/MurF_N"/>
</dbReference>
<comment type="catalytic activity">
    <reaction evidence="1 8">
        <text>L-alanine = D-alanine</text>
        <dbReference type="Rhea" id="RHEA:20249"/>
        <dbReference type="ChEBI" id="CHEBI:57416"/>
        <dbReference type="ChEBI" id="CHEBI:57972"/>
        <dbReference type="EC" id="5.1.1.1"/>
    </reaction>
</comment>
<evidence type="ECO:0000256" key="6">
    <source>
        <dbReference type="ARBA" id="ARBA00022898"/>
    </source>
</evidence>
<dbReference type="OrthoDB" id="9801978at2"/>
<feature type="active site" description="Proton acceptor; specific for D-alanine" evidence="8">
    <location>
        <position position="494"/>
    </location>
</feature>
<comment type="cofactor">
    <cofactor evidence="2 8 9">
        <name>pyridoxal 5'-phosphate</name>
        <dbReference type="ChEBI" id="CHEBI:597326"/>
    </cofactor>
</comment>
<evidence type="ECO:0000259" key="11">
    <source>
        <dbReference type="SMART" id="SM01005"/>
    </source>
</evidence>
<keyword evidence="5" id="KW-0067">ATP-binding</keyword>
<sequence>MAYNIADIAKTLKIKSVTYPEYNISHLLTDSREVFNPEETLFFALKTKNNNGHKYVEELYKLGIRNFVVDSLAPEWETLTDVNFLLVKNTLQALQAVSTFHRDHFNVPVIAVTGSNGKTIVKEWIYQLLGSERRITRSPRSYNSQIGVPLSVWQMNENTELGLFEAGISMPNEMAKLQRIIQPTIGVFTNIGDAHQENFKSLKQKCLEKLELFINCDVIICEEGNPLLDECMTSACLSQKRFTWSYNLRSSSPLLIQSVDRTDTVSYITYSFLGLPFTIELPFVDDASIENVTSAIAVALYLTTSIEIIQRKVRQLEPVAMRLDVRQGKNQNIIVNDTYNSDINSLKIALSFLGQQATEDSQKKTLILSDILQSGYSDEALYRSVLDSARAANVEKIIGVGKHISKQQQIFENIPHAFFETTEEFIESGIWNDFHAETILLKGSRSFEFERIAELIEQKTHETVLDINLDAIVHNFKFYRSRLNPETKMICMVKADAYGSGSVEVAKMLQYHKCDYFAVAVAEEGSLLRKSGIKTPIIVLNPEVGGFNQLFESYLEPEVYNFRILDAFIREAQRRGISDFPIHIKMDTGMHRLGFTEEDLPRLVERLLSQKALRVVSTFSHLAASESWAFDEFTTGQISTFKKLAAALQQGLDYPIWKHILNSAGIERFPEEQMDMVRLGISQYGVSASGLSGLRNVCTLRTTILQIKHIEAGETVGYGRKGKVEHDSDIATLRIGYADGLSRQFGNGAGHVLVKDKLVPFVGNICMDLSMIDVTGLDVKEGDPVIIFGDSLSVTDLAKTINTIPYEILTSVSSRVKRIYFRE</sequence>
<dbReference type="HAMAP" id="MF_01201">
    <property type="entry name" value="Ala_racemase"/>
    <property type="match status" value="1"/>
</dbReference>
<comment type="similarity">
    <text evidence="8">Belongs to the alanine racemase family.</text>
</comment>
<evidence type="ECO:0000256" key="5">
    <source>
        <dbReference type="ARBA" id="ARBA00022840"/>
    </source>
</evidence>
<feature type="modified residue" description="N6-(pyridoxal phosphate)lysine" evidence="8 9">
    <location>
        <position position="494"/>
    </location>
</feature>
<evidence type="ECO:0000313" key="13">
    <source>
        <dbReference type="Proteomes" id="UP000184480"/>
    </source>
</evidence>
<dbReference type="Gene3D" id="3.90.190.20">
    <property type="entry name" value="Mur ligase, C-terminal domain"/>
    <property type="match status" value="1"/>
</dbReference>
<dbReference type="GO" id="GO:0016881">
    <property type="term" value="F:acid-amino acid ligase activity"/>
    <property type="evidence" value="ECO:0007669"/>
    <property type="project" value="InterPro"/>
</dbReference>
<comment type="function">
    <text evidence="8">Catalyzes the interconversion of L-alanine and D-alanine. May also act on other amino acids.</text>
</comment>
<dbReference type="SUPFAM" id="SSF63418">
    <property type="entry name" value="MurE/MurF N-terminal domain"/>
    <property type="match status" value="1"/>
</dbReference>
<gene>
    <name evidence="12" type="ORF">SAMN05444362_11954</name>
</gene>
<evidence type="ECO:0000313" key="12">
    <source>
        <dbReference type="EMBL" id="SHG26749.1"/>
    </source>
</evidence>
<dbReference type="SUPFAM" id="SSF53244">
    <property type="entry name" value="MurD-like peptide ligases, peptide-binding domain"/>
    <property type="match status" value="1"/>
</dbReference>
<evidence type="ECO:0000256" key="2">
    <source>
        <dbReference type="ARBA" id="ARBA00001933"/>
    </source>
</evidence>
<dbReference type="EMBL" id="FQUC01000019">
    <property type="protein sequence ID" value="SHG26749.1"/>
    <property type="molecule type" value="Genomic_DNA"/>
</dbReference>